<dbReference type="EMBL" id="MUGY01000053">
    <property type="protein sequence ID" value="OXA85771.1"/>
    <property type="molecule type" value="Genomic_DNA"/>
</dbReference>
<dbReference type="PANTHER" id="PTHR30429:SF1">
    <property type="entry name" value="D-METHIONINE-BINDING LIPOPROTEIN METQ-RELATED"/>
    <property type="match status" value="1"/>
</dbReference>
<dbReference type="Pfam" id="PF03180">
    <property type="entry name" value="Lipoprotein_9"/>
    <property type="match status" value="1"/>
</dbReference>
<dbReference type="AlphaFoldDB" id="A0A085ZYV0"/>
<comment type="similarity">
    <text evidence="6">Belongs to the nlpA lipoprotein family.</text>
</comment>
<keyword evidence="4" id="KW-0564">Palmitate</keyword>
<accession>A0A085ZYV0</accession>
<keyword evidence="12" id="KW-1185">Reference proteome</keyword>
<evidence type="ECO:0000256" key="4">
    <source>
        <dbReference type="ARBA" id="ARBA00023139"/>
    </source>
</evidence>
<comment type="subcellular location">
    <subcellularLocation>
        <location evidence="1">Membrane</location>
        <topology evidence="1">Lipid-anchor</topology>
    </subcellularLocation>
</comment>
<dbReference type="InterPro" id="IPR004872">
    <property type="entry name" value="Lipoprotein_NlpA"/>
</dbReference>
<reference evidence="10 12" key="2">
    <citation type="submission" date="2016-11" db="EMBL/GenBank/DDBJ databases">
        <title>Whole genomes of Flavobacteriaceae.</title>
        <authorList>
            <person name="Stine C."/>
            <person name="Li C."/>
            <person name="Tadesse D."/>
        </authorList>
    </citation>
    <scope>NUCLEOTIDE SEQUENCE [LARGE SCALE GENOMIC DNA]</scope>
    <source>
        <strain evidence="10 12">ATCC 29551</strain>
    </source>
</reference>
<evidence type="ECO:0000256" key="3">
    <source>
        <dbReference type="ARBA" id="ARBA00023136"/>
    </source>
</evidence>
<dbReference type="Proteomes" id="UP000028712">
    <property type="component" value="Unassembled WGS sequence"/>
</dbReference>
<evidence type="ECO:0000256" key="6">
    <source>
        <dbReference type="PIRNR" id="PIRNR002854"/>
    </source>
</evidence>
<keyword evidence="3" id="KW-0472">Membrane</keyword>
<dbReference type="GO" id="GO:0016020">
    <property type="term" value="C:membrane"/>
    <property type="evidence" value="ECO:0007669"/>
    <property type="project" value="UniProtKB-SubCell"/>
</dbReference>
<feature type="chain" id="PRO_5001801821" description="Lipoprotein" evidence="8">
    <location>
        <begin position="22"/>
        <end position="272"/>
    </location>
</feature>
<feature type="signal peptide" evidence="8">
    <location>
        <begin position="1"/>
        <end position="21"/>
    </location>
</feature>
<dbReference type="Gene3D" id="3.40.190.10">
    <property type="entry name" value="Periplasmic binding protein-like II"/>
    <property type="match status" value="2"/>
</dbReference>
<dbReference type="CDD" id="cd13598">
    <property type="entry name" value="PBP2_lipoprotein_IlpA_like"/>
    <property type="match status" value="1"/>
</dbReference>
<dbReference type="PANTHER" id="PTHR30429">
    <property type="entry name" value="D-METHIONINE-BINDING LIPOPROTEIN METQ"/>
    <property type="match status" value="1"/>
</dbReference>
<comment type="caution">
    <text evidence="9">The sequence shown here is derived from an EMBL/GenBank/DDBJ whole genome shotgun (WGS) entry which is preliminary data.</text>
</comment>
<evidence type="ECO:0000313" key="12">
    <source>
        <dbReference type="Proteomes" id="UP000198424"/>
    </source>
</evidence>
<evidence type="ECO:0000256" key="1">
    <source>
        <dbReference type="ARBA" id="ARBA00004635"/>
    </source>
</evidence>
<dbReference type="NCBIfam" id="NF008285">
    <property type="entry name" value="PRK11063.1"/>
    <property type="match status" value="1"/>
</dbReference>
<evidence type="ECO:0000313" key="11">
    <source>
        <dbReference type="Proteomes" id="UP000028712"/>
    </source>
</evidence>
<evidence type="ECO:0000313" key="10">
    <source>
        <dbReference type="EMBL" id="OXA85771.1"/>
    </source>
</evidence>
<evidence type="ECO:0000256" key="5">
    <source>
        <dbReference type="ARBA" id="ARBA00023288"/>
    </source>
</evidence>
<evidence type="ECO:0000256" key="2">
    <source>
        <dbReference type="ARBA" id="ARBA00022729"/>
    </source>
</evidence>
<reference evidence="9 11" key="1">
    <citation type="submission" date="2014-07" db="EMBL/GenBank/DDBJ databases">
        <title>Genome of Flavobacterium hydatis DSM 2063.</title>
        <authorList>
            <person name="Pipes S.E."/>
            <person name="Stropko S.J."/>
            <person name="Newman J.D."/>
        </authorList>
    </citation>
    <scope>NUCLEOTIDE SEQUENCE [LARGE SCALE GENOMIC DNA]</scope>
    <source>
        <strain evidence="9 11">DSM 2063</strain>
    </source>
</reference>
<dbReference type="Proteomes" id="UP000198424">
    <property type="component" value="Unassembled WGS sequence"/>
</dbReference>
<feature type="lipid moiety-binding region" description="S-diacylglycerol cysteine" evidence="7">
    <location>
        <position position="23"/>
    </location>
</feature>
<dbReference type="OrthoDB" id="9812878at2"/>
<protein>
    <recommendedName>
        <fullName evidence="6">Lipoprotein</fullName>
    </recommendedName>
</protein>
<dbReference type="RefSeq" id="WP_035627879.1">
    <property type="nucleotide sequence ID" value="NZ_JBEWQG010000019.1"/>
</dbReference>
<dbReference type="PIRSF" id="PIRSF002854">
    <property type="entry name" value="MetQ"/>
    <property type="match status" value="1"/>
</dbReference>
<keyword evidence="5 6" id="KW-0449">Lipoprotein</keyword>
<gene>
    <name evidence="9" type="primary">metQ</name>
    <name evidence="10" type="ORF">B0A62_24235</name>
    <name evidence="9" type="ORF">IW20_23135</name>
</gene>
<dbReference type="SUPFAM" id="SSF53850">
    <property type="entry name" value="Periplasmic binding protein-like II"/>
    <property type="match status" value="1"/>
</dbReference>
<evidence type="ECO:0000256" key="8">
    <source>
        <dbReference type="SAM" id="SignalP"/>
    </source>
</evidence>
<proteinExistence type="inferred from homology"/>
<name>A0A085ZYV0_FLAHY</name>
<dbReference type="EMBL" id="JPRM01000049">
    <property type="protein sequence ID" value="KFF09614.1"/>
    <property type="molecule type" value="Genomic_DNA"/>
</dbReference>
<dbReference type="eggNOG" id="COG1464">
    <property type="taxonomic scope" value="Bacteria"/>
</dbReference>
<evidence type="ECO:0000313" key="9">
    <source>
        <dbReference type="EMBL" id="KFF09614.1"/>
    </source>
</evidence>
<evidence type="ECO:0000256" key="7">
    <source>
        <dbReference type="PIRSR" id="PIRSR002854-1"/>
    </source>
</evidence>
<sequence length="272" mass="29871">MNTRNKFSILAGIALLTLVFANCGKEKKNDPNHIVVGVAAGPEFSVAEAAKKVAKEKYGLDVELITFNDYVVPNEALNQGDIDVNAFQHKPYLDEQSKQRGYKLAIIGKTFVYPIAGYSKKIKTLAELQPESTIIIPNDPTNGGRSLLLLQKNGLIKLKDGVGLLPKVTDITENPKNLKIMELEAPQIARALDDANVTIAIINNTFSSQAGLVPSKDALFVEDKDSPYVNLIVSREDNKNEEKVQKFLKAFQSEEVEKAAEKEFKGGAVKGW</sequence>
<organism evidence="9 11">
    <name type="scientific">Flavobacterium hydatis</name>
    <name type="common">Cytophaga aquatilis</name>
    <dbReference type="NCBI Taxonomy" id="991"/>
    <lineage>
        <taxon>Bacteria</taxon>
        <taxon>Pseudomonadati</taxon>
        <taxon>Bacteroidota</taxon>
        <taxon>Flavobacteriia</taxon>
        <taxon>Flavobacteriales</taxon>
        <taxon>Flavobacteriaceae</taxon>
        <taxon>Flavobacterium</taxon>
    </lineage>
</organism>
<dbReference type="NCBIfam" id="TIGR00363">
    <property type="entry name" value="MetQ/NlpA family lipoprotein"/>
    <property type="match status" value="1"/>
</dbReference>
<dbReference type="STRING" id="991.IW20_23135"/>
<keyword evidence="2 8" id="KW-0732">Signal</keyword>